<sequence>MYASCLLFLNIEEYIFFSFVIVQVNLIHQLRANRKQLVNMKLVILQV</sequence>
<dbReference type="AlphaFoldDB" id="A0A0E9WYV8"/>
<protein>
    <submittedName>
        <fullName evidence="2">Uncharacterized protein</fullName>
    </submittedName>
</protein>
<feature type="transmembrane region" description="Helical" evidence="1">
    <location>
        <begin position="6"/>
        <end position="27"/>
    </location>
</feature>
<evidence type="ECO:0000313" key="2">
    <source>
        <dbReference type="EMBL" id="JAH94638.1"/>
    </source>
</evidence>
<organism evidence="2">
    <name type="scientific">Anguilla anguilla</name>
    <name type="common">European freshwater eel</name>
    <name type="synonym">Muraena anguilla</name>
    <dbReference type="NCBI Taxonomy" id="7936"/>
    <lineage>
        <taxon>Eukaryota</taxon>
        <taxon>Metazoa</taxon>
        <taxon>Chordata</taxon>
        <taxon>Craniata</taxon>
        <taxon>Vertebrata</taxon>
        <taxon>Euteleostomi</taxon>
        <taxon>Actinopterygii</taxon>
        <taxon>Neopterygii</taxon>
        <taxon>Teleostei</taxon>
        <taxon>Anguilliformes</taxon>
        <taxon>Anguillidae</taxon>
        <taxon>Anguilla</taxon>
    </lineage>
</organism>
<dbReference type="EMBL" id="GBXM01013939">
    <property type="protein sequence ID" value="JAH94638.1"/>
    <property type="molecule type" value="Transcribed_RNA"/>
</dbReference>
<reference evidence="2" key="1">
    <citation type="submission" date="2014-11" db="EMBL/GenBank/DDBJ databases">
        <authorList>
            <person name="Amaro Gonzalez C."/>
        </authorList>
    </citation>
    <scope>NUCLEOTIDE SEQUENCE</scope>
</reference>
<keyword evidence="1" id="KW-1133">Transmembrane helix</keyword>
<name>A0A0E9WYV8_ANGAN</name>
<proteinExistence type="predicted"/>
<keyword evidence="1" id="KW-0472">Membrane</keyword>
<reference evidence="2" key="2">
    <citation type="journal article" date="2015" name="Fish Shellfish Immunol.">
        <title>Early steps in the European eel (Anguilla anguilla)-Vibrio vulnificus interaction in the gills: Role of the RtxA13 toxin.</title>
        <authorList>
            <person name="Callol A."/>
            <person name="Pajuelo D."/>
            <person name="Ebbesson L."/>
            <person name="Teles M."/>
            <person name="MacKenzie S."/>
            <person name="Amaro C."/>
        </authorList>
    </citation>
    <scope>NUCLEOTIDE SEQUENCE</scope>
</reference>
<accession>A0A0E9WYV8</accession>
<keyword evidence="1" id="KW-0812">Transmembrane</keyword>
<evidence type="ECO:0000256" key="1">
    <source>
        <dbReference type="SAM" id="Phobius"/>
    </source>
</evidence>